<organism evidence="1 2">
    <name type="scientific">Roseibium alexandrii (strain DSM 17067 / NCIMB 14079 / DFL-11)</name>
    <name type="common">Labrenzia alexandrii</name>
    <dbReference type="NCBI Taxonomy" id="244592"/>
    <lineage>
        <taxon>Bacteria</taxon>
        <taxon>Pseudomonadati</taxon>
        <taxon>Pseudomonadota</taxon>
        <taxon>Alphaproteobacteria</taxon>
        <taxon>Hyphomicrobiales</taxon>
        <taxon>Stappiaceae</taxon>
        <taxon>Roseibium</taxon>
    </lineage>
</organism>
<accession>A0A5E8H0K5</accession>
<dbReference type="RefSeq" id="WP_134853044.1">
    <property type="nucleotide sequence ID" value="NZ_CM011002.1"/>
</dbReference>
<dbReference type="AlphaFoldDB" id="A0A5E8H0K5"/>
<protein>
    <recommendedName>
        <fullName evidence="3">GIY-YIG domain-containing protein</fullName>
    </recommendedName>
</protein>
<reference evidence="1 2" key="1">
    <citation type="submission" date="2008-01" db="EMBL/GenBank/DDBJ databases">
        <authorList>
            <person name="Wagner-Dobler I."/>
            <person name="Ferriera S."/>
            <person name="Johnson J."/>
            <person name="Kravitz S."/>
            <person name="Beeson K."/>
            <person name="Sutton G."/>
            <person name="Rogers Y.-H."/>
            <person name="Friedman R."/>
            <person name="Frazier M."/>
            <person name="Venter J.C."/>
        </authorList>
    </citation>
    <scope>NUCLEOTIDE SEQUENCE [LARGE SCALE GENOMIC DNA]</scope>
    <source>
        <strain evidence="2">DSM 17067 / NCIMB 14079 / DFL-11</strain>
    </source>
</reference>
<proteinExistence type="predicted"/>
<reference evidence="1 2" key="2">
    <citation type="submission" date="2013-04" db="EMBL/GenBank/DDBJ databases">
        <authorList>
            <person name="Fiebig A."/>
            <person name="Pradella S."/>
            <person name="Wagner-Doebler I."/>
        </authorList>
    </citation>
    <scope>NUCLEOTIDE SEQUENCE [LARGE SCALE GENOMIC DNA]</scope>
    <source>
        <strain evidence="2">DSM 17067 / NCIMB 14079 / DFL-11</strain>
    </source>
</reference>
<comment type="caution">
    <text evidence="1">The sequence shown here is derived from an EMBL/GenBank/DDBJ whole genome shotgun (WGS) entry which is preliminary data.</text>
</comment>
<evidence type="ECO:0000313" key="2">
    <source>
        <dbReference type="Proteomes" id="UP000004703"/>
    </source>
</evidence>
<gene>
    <name evidence="1" type="ORF">SADFL11_2736</name>
</gene>
<name>A0A5E8H0K5_ROSAD</name>
<sequence length="175" mass="19954">MTVGTYTLTLPGPMLRRGFWLYVWRIIVPDGRELLYVGRTGDNSSPHASPVYIRMGQHLGSAKNTNALRKHLTEHGIAPEDCVEFDMVAHGPIYAEVEKPADYNHDDKEIRATLMKQHLPIRDIVGAMEKRLADDLSAANYVVMNEVKWKPTISDEDWHPIRTAFAEKFPKLKMI</sequence>
<dbReference type="Proteomes" id="UP000004703">
    <property type="component" value="Chromosome"/>
</dbReference>
<evidence type="ECO:0008006" key="3">
    <source>
        <dbReference type="Google" id="ProtNLM"/>
    </source>
</evidence>
<dbReference type="EMBL" id="ACCU02000004">
    <property type="protein sequence ID" value="EEE45447.2"/>
    <property type="molecule type" value="Genomic_DNA"/>
</dbReference>
<evidence type="ECO:0000313" key="1">
    <source>
        <dbReference type="EMBL" id="EEE45447.2"/>
    </source>
</evidence>